<dbReference type="FunFam" id="3.90.550.50:FF:000065">
    <property type="entry name" value="Hexosyltransferase"/>
    <property type="match status" value="1"/>
</dbReference>
<comment type="similarity">
    <text evidence="2 10">Belongs to the glycosyltransferase 31 family.</text>
</comment>
<organism evidence="11 12">
    <name type="scientific">Glossina austeni</name>
    <name type="common">Savannah tsetse fly</name>
    <dbReference type="NCBI Taxonomy" id="7395"/>
    <lineage>
        <taxon>Eukaryota</taxon>
        <taxon>Metazoa</taxon>
        <taxon>Ecdysozoa</taxon>
        <taxon>Arthropoda</taxon>
        <taxon>Hexapoda</taxon>
        <taxon>Insecta</taxon>
        <taxon>Pterygota</taxon>
        <taxon>Neoptera</taxon>
        <taxon>Endopterygota</taxon>
        <taxon>Diptera</taxon>
        <taxon>Brachycera</taxon>
        <taxon>Muscomorpha</taxon>
        <taxon>Hippoboscoidea</taxon>
        <taxon>Glossinidae</taxon>
        <taxon>Glossina</taxon>
    </lineage>
</organism>
<keyword evidence="7" id="KW-1133">Transmembrane helix</keyword>
<dbReference type="Gene3D" id="3.90.550.50">
    <property type="match status" value="1"/>
</dbReference>
<keyword evidence="3 10" id="KW-0328">Glycosyltransferase</keyword>
<dbReference type="EC" id="2.4.1.-" evidence="10"/>
<accession>A0A1A9UWV0</accession>
<evidence type="ECO:0000313" key="12">
    <source>
        <dbReference type="Proteomes" id="UP000078200"/>
    </source>
</evidence>
<evidence type="ECO:0000256" key="9">
    <source>
        <dbReference type="ARBA" id="ARBA00023136"/>
    </source>
</evidence>
<dbReference type="PANTHER" id="PTHR11214:SF3">
    <property type="entry name" value="BETA-1,3-GALACTOSYLTRANSFERASE 6"/>
    <property type="match status" value="1"/>
</dbReference>
<dbReference type="GO" id="GO:0047220">
    <property type="term" value="F:galactosylxylosylprotein 3-beta-galactosyltransferase activity"/>
    <property type="evidence" value="ECO:0007669"/>
    <property type="project" value="TreeGrafter"/>
</dbReference>
<dbReference type="AlphaFoldDB" id="A0A1A9UWV0"/>
<dbReference type="PANTHER" id="PTHR11214">
    <property type="entry name" value="BETA-1,3-N-ACETYLGLUCOSAMINYLTRANSFERASE"/>
    <property type="match status" value="1"/>
</dbReference>
<evidence type="ECO:0000256" key="4">
    <source>
        <dbReference type="ARBA" id="ARBA00022679"/>
    </source>
</evidence>
<dbReference type="GO" id="GO:0000139">
    <property type="term" value="C:Golgi membrane"/>
    <property type="evidence" value="ECO:0007669"/>
    <property type="project" value="UniProtKB-SubCell"/>
</dbReference>
<evidence type="ECO:0000256" key="5">
    <source>
        <dbReference type="ARBA" id="ARBA00022692"/>
    </source>
</evidence>
<protein>
    <recommendedName>
        <fullName evidence="10">Hexosyltransferase</fullName>
        <ecNumber evidence="10">2.4.1.-</ecNumber>
    </recommendedName>
</protein>
<keyword evidence="9" id="KW-0472">Membrane</keyword>
<keyword evidence="5" id="KW-0812">Transmembrane</keyword>
<name>A0A1A9UWV0_GLOAU</name>
<evidence type="ECO:0000256" key="1">
    <source>
        <dbReference type="ARBA" id="ARBA00004323"/>
    </source>
</evidence>
<evidence type="ECO:0000256" key="3">
    <source>
        <dbReference type="ARBA" id="ARBA00022676"/>
    </source>
</evidence>
<comment type="subcellular location">
    <subcellularLocation>
        <location evidence="1 10">Golgi apparatus membrane</location>
        <topology evidence="1 10">Single-pass type II membrane protein</topology>
    </subcellularLocation>
</comment>
<dbReference type="GO" id="GO:0006493">
    <property type="term" value="P:protein O-linked glycosylation"/>
    <property type="evidence" value="ECO:0007669"/>
    <property type="project" value="TreeGrafter"/>
</dbReference>
<evidence type="ECO:0000256" key="7">
    <source>
        <dbReference type="ARBA" id="ARBA00022989"/>
    </source>
</evidence>
<dbReference type="EnsemblMetazoa" id="GAUT018443-RA">
    <property type="protein sequence ID" value="GAUT018443-PA"/>
    <property type="gene ID" value="GAUT018443"/>
</dbReference>
<evidence type="ECO:0000313" key="11">
    <source>
        <dbReference type="EnsemblMetazoa" id="GAUT018443-PA"/>
    </source>
</evidence>
<proteinExistence type="inferred from homology"/>
<keyword evidence="12" id="KW-1185">Reference proteome</keyword>
<dbReference type="InterPro" id="IPR002659">
    <property type="entry name" value="Glyco_trans_31"/>
</dbReference>
<evidence type="ECO:0000256" key="10">
    <source>
        <dbReference type="RuleBase" id="RU363063"/>
    </source>
</evidence>
<dbReference type="Pfam" id="PF01762">
    <property type="entry name" value="Galactosyl_T"/>
    <property type="match status" value="1"/>
</dbReference>
<keyword evidence="6" id="KW-0735">Signal-anchor</keyword>
<dbReference type="GO" id="GO:0006024">
    <property type="term" value="P:glycosaminoglycan biosynthetic process"/>
    <property type="evidence" value="ECO:0007669"/>
    <property type="project" value="TreeGrafter"/>
</dbReference>
<dbReference type="STRING" id="7395.A0A1A9UWV0"/>
<sequence length="387" mass="45674">MRRMNNLVTLFTAMFAFFFGSFLTTLLTSVDKCPAPKSGVTKLEPHPELFLVILVLSAPQYEEKRLGLRDTWLRLGQPLRLPYYPEDFIYLPTYNKRGHLEREEPSEQANRLRIYVDWLDSVQSPKSSKVAERNIKIKHFFAIGTLGIHPNLRANLDKEQEQFQDLLFLPRLIDVYANLTEKLLHSIDALIHHYNFSYLLKVDDDTYVKLDYLLNELVSYDRKLIRKARDYRGDPLPALYWGYFNGRANIKTKGQWSESNYYLAQRYITYALGGGYVLGRKLCEFVGNNSHHLSSYVSEDISVGTWLAGFRHVYRRHDPRFDTGYMSRKCRQHHLVLHKRNETLMRDLYNGKLCTFEAENEKYLKRPTEYYYDWRRTADKCCDSLVV</sequence>
<evidence type="ECO:0000256" key="2">
    <source>
        <dbReference type="ARBA" id="ARBA00008661"/>
    </source>
</evidence>
<keyword evidence="8 10" id="KW-0333">Golgi apparatus</keyword>
<keyword evidence="4" id="KW-0808">Transferase</keyword>
<dbReference type="VEuPathDB" id="VectorBase:GAUT018443"/>
<evidence type="ECO:0000256" key="8">
    <source>
        <dbReference type="ARBA" id="ARBA00023034"/>
    </source>
</evidence>
<evidence type="ECO:0000256" key="6">
    <source>
        <dbReference type="ARBA" id="ARBA00022968"/>
    </source>
</evidence>
<dbReference type="Proteomes" id="UP000078200">
    <property type="component" value="Unassembled WGS sequence"/>
</dbReference>
<reference evidence="11" key="1">
    <citation type="submission" date="2020-05" db="UniProtKB">
        <authorList>
            <consortium name="EnsemblMetazoa"/>
        </authorList>
    </citation>
    <scope>IDENTIFICATION</scope>
    <source>
        <strain evidence="11">TTRI</strain>
    </source>
</reference>